<sequence length="210" mass="22191">MANSGLQLLGFTLGFLGVIGLIACVALPQWKMSSYAGDNIVTAVAMYEGLFMSCAYQSTGQMQCKAFDSLLKLDGTLQGTRALMIIGIVVGFFAILISSVGMKCTTCLADNKTVKGRVAMIGGILFITAGFSAIIATSWYGHNVTREFYDPLIPINSKYEFGSALFIGWAAAGFCILGGAFLAANCKQGSHSGRSYPQPKSSAPGGRDYV</sequence>
<evidence type="ECO:0000256" key="7">
    <source>
        <dbReference type="ARBA" id="ARBA00022949"/>
    </source>
</evidence>
<dbReference type="Proteomes" id="UP000008672">
    <property type="component" value="Unassembled WGS sequence"/>
</dbReference>
<evidence type="ECO:0000256" key="5">
    <source>
        <dbReference type="ARBA" id="ARBA00022475"/>
    </source>
</evidence>
<name>H3B6P8_LATCH</name>
<dbReference type="InterPro" id="IPR004031">
    <property type="entry name" value="PMP22/EMP/MP20/Claudin"/>
</dbReference>
<feature type="transmembrane region" description="Helical" evidence="11">
    <location>
        <begin position="40"/>
        <end position="59"/>
    </location>
</feature>
<reference evidence="13" key="1">
    <citation type="submission" date="2011-08" db="EMBL/GenBank/DDBJ databases">
        <title>The draft genome of Latimeria chalumnae.</title>
        <authorList>
            <person name="Di Palma F."/>
            <person name="Alfoldi J."/>
            <person name="Johnson J."/>
            <person name="Berlin A."/>
            <person name="Gnerre S."/>
            <person name="Jaffe D."/>
            <person name="MacCallum I."/>
            <person name="Young S."/>
            <person name="Walker B.J."/>
            <person name="Lander E."/>
            <person name="Lindblad-Toh K."/>
        </authorList>
    </citation>
    <scope>NUCLEOTIDE SEQUENCE [LARGE SCALE GENOMIC DNA]</scope>
    <source>
        <strain evidence="13">Wild caught</strain>
    </source>
</reference>
<feature type="transmembrane region" description="Helical" evidence="11">
    <location>
        <begin position="79"/>
        <end position="97"/>
    </location>
</feature>
<feature type="transmembrane region" description="Helical" evidence="11">
    <location>
        <begin position="161"/>
        <end position="184"/>
    </location>
</feature>
<evidence type="ECO:0000313" key="13">
    <source>
        <dbReference type="Proteomes" id="UP000008672"/>
    </source>
</evidence>
<dbReference type="FunFam" id="1.20.140.150:FF:000001">
    <property type="entry name" value="Claudin"/>
    <property type="match status" value="1"/>
</dbReference>
<keyword evidence="7" id="KW-0965">Cell junction</keyword>
<organism evidence="12 13">
    <name type="scientific">Latimeria chalumnae</name>
    <name type="common">Coelacanth</name>
    <dbReference type="NCBI Taxonomy" id="7897"/>
    <lineage>
        <taxon>Eukaryota</taxon>
        <taxon>Metazoa</taxon>
        <taxon>Chordata</taxon>
        <taxon>Craniata</taxon>
        <taxon>Vertebrata</taxon>
        <taxon>Euteleostomi</taxon>
        <taxon>Coelacanthiformes</taxon>
        <taxon>Coelacanthidae</taxon>
        <taxon>Latimeria</taxon>
    </lineage>
</organism>
<dbReference type="GeneID" id="102353622"/>
<comment type="subcellular location">
    <subcellularLocation>
        <location evidence="1">Cell junction</location>
        <location evidence="1">Tight junction</location>
    </subcellularLocation>
    <subcellularLocation>
        <location evidence="2">Cell membrane</location>
        <topology evidence="2">Multi-pass membrane protein</topology>
    </subcellularLocation>
</comment>
<evidence type="ECO:0000256" key="2">
    <source>
        <dbReference type="ARBA" id="ARBA00004651"/>
    </source>
</evidence>
<dbReference type="PANTHER" id="PTHR12002">
    <property type="entry name" value="CLAUDIN"/>
    <property type="match status" value="1"/>
</dbReference>
<keyword evidence="6 11" id="KW-0812">Transmembrane</keyword>
<dbReference type="OrthoDB" id="10025519at2759"/>
<evidence type="ECO:0000256" key="11">
    <source>
        <dbReference type="SAM" id="Phobius"/>
    </source>
</evidence>
<dbReference type="Ensembl" id="ENSLACT00000017699.1">
    <property type="protein sequence ID" value="ENSLACP00000017569.1"/>
    <property type="gene ID" value="ENSLACG00000015476.1"/>
</dbReference>
<keyword evidence="4" id="KW-0796">Tight junction</keyword>
<proteinExistence type="inferred from homology"/>
<feature type="transmembrane region" description="Helical" evidence="11">
    <location>
        <begin position="6"/>
        <end position="28"/>
    </location>
</feature>
<feature type="compositionally biased region" description="Polar residues" evidence="10">
    <location>
        <begin position="190"/>
        <end position="201"/>
    </location>
</feature>
<evidence type="ECO:0000256" key="8">
    <source>
        <dbReference type="ARBA" id="ARBA00022989"/>
    </source>
</evidence>
<dbReference type="FunCoup" id="H3B6P8">
    <property type="interactions" value="312"/>
</dbReference>
<dbReference type="eggNOG" id="ENOG502R7HF">
    <property type="taxonomic scope" value="Eukaryota"/>
</dbReference>
<dbReference type="STRING" id="7897.ENSLACP00000017569"/>
<dbReference type="GeneTree" id="ENSGT00940000155387"/>
<evidence type="ECO:0000256" key="3">
    <source>
        <dbReference type="ARBA" id="ARBA00008295"/>
    </source>
</evidence>
<dbReference type="PRINTS" id="PR01077">
    <property type="entry name" value="CLAUDIN"/>
</dbReference>
<dbReference type="Pfam" id="PF00822">
    <property type="entry name" value="PMP22_Claudin"/>
    <property type="match status" value="1"/>
</dbReference>
<keyword evidence="9 11" id="KW-0472">Membrane</keyword>
<evidence type="ECO:0000313" key="12">
    <source>
        <dbReference type="Ensembl" id="ENSLACP00000017569.1"/>
    </source>
</evidence>
<dbReference type="InParanoid" id="H3B6P8"/>
<dbReference type="InterPro" id="IPR006187">
    <property type="entry name" value="Claudin"/>
</dbReference>
<feature type="transmembrane region" description="Helical" evidence="11">
    <location>
        <begin position="118"/>
        <end position="141"/>
    </location>
</feature>
<evidence type="ECO:0000256" key="10">
    <source>
        <dbReference type="SAM" id="MobiDB-lite"/>
    </source>
</evidence>
<dbReference type="OMA" id="TIFREWK"/>
<dbReference type="GO" id="GO:0005198">
    <property type="term" value="F:structural molecule activity"/>
    <property type="evidence" value="ECO:0007669"/>
    <property type="project" value="InterPro"/>
</dbReference>
<keyword evidence="5" id="KW-1003">Cell membrane</keyword>
<dbReference type="HOGENOM" id="CLU_076370_1_2_1"/>
<gene>
    <name evidence="12" type="primary">CLDN1</name>
</gene>
<dbReference type="GO" id="GO:0005923">
    <property type="term" value="C:bicellular tight junction"/>
    <property type="evidence" value="ECO:0007669"/>
    <property type="project" value="UniProtKB-SubCell"/>
</dbReference>
<feature type="region of interest" description="Disordered" evidence="10">
    <location>
        <begin position="190"/>
        <end position="210"/>
    </location>
</feature>
<keyword evidence="8 11" id="KW-1133">Transmembrane helix</keyword>
<dbReference type="Gene3D" id="1.20.140.150">
    <property type="match status" value="1"/>
</dbReference>
<dbReference type="AlphaFoldDB" id="H3B6P8"/>
<reference evidence="12" key="3">
    <citation type="submission" date="2025-09" db="UniProtKB">
        <authorList>
            <consortium name="Ensembl"/>
        </authorList>
    </citation>
    <scope>IDENTIFICATION</scope>
</reference>
<dbReference type="EMBL" id="AFYH01039814">
    <property type="status" value="NOT_ANNOTATED_CDS"/>
    <property type="molecule type" value="Genomic_DNA"/>
</dbReference>
<comment type="similarity">
    <text evidence="3">Belongs to the claudin family.</text>
</comment>
<keyword evidence="13" id="KW-1185">Reference proteome</keyword>
<evidence type="ECO:0000256" key="6">
    <source>
        <dbReference type="ARBA" id="ARBA00022692"/>
    </source>
</evidence>
<dbReference type="GO" id="GO:0005886">
    <property type="term" value="C:plasma membrane"/>
    <property type="evidence" value="ECO:0007669"/>
    <property type="project" value="UniProtKB-SubCell"/>
</dbReference>
<evidence type="ECO:0000256" key="1">
    <source>
        <dbReference type="ARBA" id="ARBA00004435"/>
    </source>
</evidence>
<protein>
    <submittedName>
        <fullName evidence="12">Claudin 1</fullName>
    </submittedName>
</protein>
<reference evidence="12" key="2">
    <citation type="submission" date="2025-08" db="UniProtKB">
        <authorList>
            <consortium name="Ensembl"/>
        </authorList>
    </citation>
    <scope>IDENTIFICATION</scope>
</reference>
<evidence type="ECO:0000256" key="4">
    <source>
        <dbReference type="ARBA" id="ARBA00022427"/>
    </source>
</evidence>
<evidence type="ECO:0000256" key="9">
    <source>
        <dbReference type="ARBA" id="ARBA00023136"/>
    </source>
</evidence>
<dbReference type="KEGG" id="lcm:102353622"/>
<dbReference type="Bgee" id="ENSLACG00000015476">
    <property type="expression patterns" value="Expressed in pectoral fin and 4 other cell types or tissues"/>
</dbReference>
<accession>H3B6P8</accession>